<evidence type="ECO:0000313" key="2">
    <source>
        <dbReference type="EMBL" id="MBZ0158398.1"/>
    </source>
</evidence>
<proteinExistence type="predicted"/>
<reference evidence="2" key="1">
    <citation type="journal article" date="2021" name="bioRxiv">
        <title>Unraveling nitrogen, sulfur and carbon metabolic pathways and microbial community transcriptional responses to substrate deprivation and toxicity stresses in a bioreactor mimicking anoxic brackish coastal sediment conditions.</title>
        <authorList>
            <person name="Martins P.D."/>
            <person name="Echeveste M.J."/>
            <person name="Arshad A."/>
            <person name="Kurth J."/>
            <person name="Ouboter H."/>
            <person name="Jetten M.S.M."/>
            <person name="Welte C.U."/>
        </authorList>
    </citation>
    <scope>NUCLEOTIDE SEQUENCE</scope>
    <source>
        <strain evidence="2">MAG_39</strain>
    </source>
</reference>
<protein>
    <submittedName>
        <fullName evidence="2">Uncharacterized protein</fullName>
    </submittedName>
</protein>
<dbReference type="Proteomes" id="UP000705867">
    <property type="component" value="Unassembled WGS sequence"/>
</dbReference>
<reference evidence="2" key="2">
    <citation type="submission" date="2021-08" db="EMBL/GenBank/DDBJ databases">
        <authorList>
            <person name="Dalcin Martins P."/>
        </authorList>
    </citation>
    <scope>NUCLEOTIDE SEQUENCE</scope>
    <source>
        <strain evidence="2">MAG_39</strain>
    </source>
</reference>
<name>A0A953SI27_9BACT</name>
<dbReference type="AlphaFoldDB" id="A0A953SI27"/>
<feature type="region of interest" description="Disordered" evidence="1">
    <location>
        <begin position="1"/>
        <end position="30"/>
    </location>
</feature>
<sequence>MSTITDEIKEQAEELQGEGSEEKGRRNAGPKKYRIIIDEQDNTDKNNDVFVTDGRGTPYLIKRGHEVVVPEGVVNVLKEAVYTLIEKNENGEEVRRDIPRFALRVLGRA</sequence>
<comment type="caution">
    <text evidence="2">The sequence shown here is derived from an EMBL/GenBank/DDBJ whole genome shotgun (WGS) entry which is preliminary data.</text>
</comment>
<feature type="compositionally biased region" description="Basic and acidic residues" evidence="1">
    <location>
        <begin position="1"/>
        <end position="12"/>
    </location>
</feature>
<gene>
    <name evidence="2" type="ORF">K8I29_19545</name>
</gene>
<dbReference type="EMBL" id="JAIOIV010000151">
    <property type="protein sequence ID" value="MBZ0158398.1"/>
    <property type="molecule type" value="Genomic_DNA"/>
</dbReference>
<accession>A0A953SI27</accession>
<organism evidence="2 3">
    <name type="scientific">Candidatus Nitrobium versatile</name>
    <dbReference type="NCBI Taxonomy" id="2884831"/>
    <lineage>
        <taxon>Bacteria</taxon>
        <taxon>Pseudomonadati</taxon>
        <taxon>Nitrospirota</taxon>
        <taxon>Nitrospiria</taxon>
        <taxon>Nitrospirales</taxon>
        <taxon>Nitrospiraceae</taxon>
        <taxon>Candidatus Nitrobium</taxon>
    </lineage>
</organism>
<evidence type="ECO:0000313" key="3">
    <source>
        <dbReference type="Proteomes" id="UP000705867"/>
    </source>
</evidence>
<evidence type="ECO:0000256" key="1">
    <source>
        <dbReference type="SAM" id="MobiDB-lite"/>
    </source>
</evidence>